<organism evidence="3 4">
    <name type="scientific">Caenimonas sedimenti</name>
    <dbReference type="NCBI Taxonomy" id="2596921"/>
    <lineage>
        <taxon>Bacteria</taxon>
        <taxon>Pseudomonadati</taxon>
        <taxon>Pseudomonadota</taxon>
        <taxon>Betaproteobacteria</taxon>
        <taxon>Burkholderiales</taxon>
        <taxon>Comamonadaceae</taxon>
        <taxon>Caenimonas</taxon>
    </lineage>
</organism>
<dbReference type="InterPro" id="IPR001054">
    <property type="entry name" value="A/G_cyclase"/>
</dbReference>
<dbReference type="InterPro" id="IPR029787">
    <property type="entry name" value="Nucleotide_cyclase"/>
</dbReference>
<comment type="caution">
    <text evidence="3">The sequence shown here is derived from an EMBL/GenBank/DDBJ whole genome shotgun (WGS) entry which is preliminary data.</text>
</comment>
<dbReference type="GO" id="GO:0035556">
    <property type="term" value="P:intracellular signal transduction"/>
    <property type="evidence" value="ECO:0007669"/>
    <property type="project" value="InterPro"/>
</dbReference>
<evidence type="ECO:0000259" key="1">
    <source>
        <dbReference type="PROSITE" id="PS50006"/>
    </source>
</evidence>
<dbReference type="Gene3D" id="3.30.70.1230">
    <property type="entry name" value="Nucleotide cyclase"/>
    <property type="match status" value="1"/>
</dbReference>
<dbReference type="InterPro" id="IPR008984">
    <property type="entry name" value="SMAD_FHA_dom_sf"/>
</dbReference>
<accession>A0A562ZX00</accession>
<gene>
    <name evidence="3" type="ORF">FN976_04600</name>
</gene>
<dbReference type="SUPFAM" id="SSF55073">
    <property type="entry name" value="Nucleotide cyclase"/>
    <property type="match status" value="1"/>
</dbReference>
<keyword evidence="4" id="KW-1185">Reference proteome</keyword>
<proteinExistence type="predicted"/>
<dbReference type="SMART" id="SM00240">
    <property type="entry name" value="FHA"/>
    <property type="match status" value="1"/>
</dbReference>
<dbReference type="AlphaFoldDB" id="A0A562ZX00"/>
<dbReference type="PROSITE" id="PS50125">
    <property type="entry name" value="GUANYLATE_CYCLASE_2"/>
    <property type="match status" value="1"/>
</dbReference>
<dbReference type="Pfam" id="PF00211">
    <property type="entry name" value="Guanylate_cyc"/>
    <property type="match status" value="1"/>
</dbReference>
<dbReference type="SUPFAM" id="SSF49879">
    <property type="entry name" value="SMAD/FHA domain"/>
    <property type="match status" value="1"/>
</dbReference>
<feature type="domain" description="FHA" evidence="1">
    <location>
        <begin position="210"/>
        <end position="253"/>
    </location>
</feature>
<evidence type="ECO:0000259" key="2">
    <source>
        <dbReference type="PROSITE" id="PS50125"/>
    </source>
</evidence>
<sequence length="297" mass="31926">MPTVVFADLVGSTGIFERLGDETAGRFVTQLTTALSKTFEQHNGRVVKLLGDGLFVVFPVEGDALTACVAIQKRLVEKPLVPGGLGNPVQMQMGIESGEVVEIEGDCYGDAVNSAARLADLAGADQILTTQRVRDALSAAHQAQLRSLGPMYLRGKTEASEVFSVQWQPEHETDATVMGASMFSPPSQQGHLEVTAAGQTVRLTPRSERMTLGRSTSASLSVNDSRVSRIHATIEWRGGQYVLSDVSSFGTWVYVGNQSEPVVLRRTELYLVGNGQITFGCEREAEDAPSAHFAVKA</sequence>
<dbReference type="CDD" id="cd07302">
    <property type="entry name" value="CHD"/>
    <property type="match status" value="1"/>
</dbReference>
<name>A0A562ZX00_9BURK</name>
<dbReference type="CDD" id="cd00060">
    <property type="entry name" value="FHA"/>
    <property type="match status" value="1"/>
</dbReference>
<evidence type="ECO:0000313" key="3">
    <source>
        <dbReference type="EMBL" id="TWO72815.1"/>
    </source>
</evidence>
<evidence type="ECO:0000313" key="4">
    <source>
        <dbReference type="Proteomes" id="UP000318199"/>
    </source>
</evidence>
<dbReference type="GO" id="GO:0009190">
    <property type="term" value="P:cyclic nucleotide biosynthetic process"/>
    <property type="evidence" value="ECO:0007669"/>
    <property type="project" value="InterPro"/>
</dbReference>
<dbReference type="PROSITE" id="PS50006">
    <property type="entry name" value="FHA_DOMAIN"/>
    <property type="match status" value="1"/>
</dbReference>
<reference evidence="3 4" key="1">
    <citation type="submission" date="2019-07" db="EMBL/GenBank/DDBJ databases">
        <title>Caenimonas sedimenti sp. nov., isolated from activated sludge.</title>
        <authorList>
            <person name="Xu J."/>
        </authorList>
    </citation>
    <scope>NUCLEOTIDE SEQUENCE [LARGE SCALE GENOMIC DNA]</scope>
    <source>
        <strain evidence="3 4">HX-9-20</strain>
    </source>
</reference>
<feature type="domain" description="Guanylate cyclase" evidence="2">
    <location>
        <begin position="3"/>
        <end position="119"/>
    </location>
</feature>
<protein>
    <submittedName>
        <fullName evidence="3">Adenylate/guanylate cyclase domain-containing protein</fullName>
    </submittedName>
</protein>
<dbReference type="Gene3D" id="2.60.200.20">
    <property type="match status" value="1"/>
</dbReference>
<dbReference type="RefSeq" id="WP_145891442.1">
    <property type="nucleotide sequence ID" value="NZ_VOBQ01000003.1"/>
</dbReference>
<dbReference type="Pfam" id="PF00498">
    <property type="entry name" value="FHA"/>
    <property type="match status" value="1"/>
</dbReference>
<dbReference type="InterPro" id="IPR050697">
    <property type="entry name" value="Adenylyl/Guanylyl_Cyclase_3/4"/>
</dbReference>
<dbReference type="EMBL" id="VOBQ01000003">
    <property type="protein sequence ID" value="TWO72815.1"/>
    <property type="molecule type" value="Genomic_DNA"/>
</dbReference>
<dbReference type="InterPro" id="IPR000253">
    <property type="entry name" value="FHA_dom"/>
</dbReference>
<dbReference type="PANTHER" id="PTHR43081:SF1">
    <property type="entry name" value="ADENYLATE CYCLASE, TERMINAL-DIFFERENTIATION SPECIFIC"/>
    <property type="match status" value="1"/>
</dbReference>
<dbReference type="PANTHER" id="PTHR43081">
    <property type="entry name" value="ADENYLATE CYCLASE, TERMINAL-DIFFERENTIATION SPECIFIC-RELATED"/>
    <property type="match status" value="1"/>
</dbReference>
<dbReference type="Proteomes" id="UP000318199">
    <property type="component" value="Unassembled WGS sequence"/>
</dbReference>
<dbReference type="GO" id="GO:0004016">
    <property type="term" value="F:adenylate cyclase activity"/>
    <property type="evidence" value="ECO:0007669"/>
    <property type="project" value="UniProtKB-ARBA"/>
</dbReference>
<dbReference type="OrthoDB" id="9801841at2"/>